<feature type="compositionally biased region" description="Low complexity" evidence="1">
    <location>
        <begin position="274"/>
        <end position="285"/>
    </location>
</feature>
<feature type="compositionally biased region" description="Basic and acidic residues" evidence="1">
    <location>
        <begin position="247"/>
        <end position="267"/>
    </location>
</feature>
<proteinExistence type="predicted"/>
<gene>
    <name evidence="2" type="ORF">B0J12DRAFT_653344</name>
</gene>
<sequence length="458" mass="50710">MASNISLSVEKFSYTDSPPGQLRWHHDISSGIVFTYSPPYLKVTLGRKVLDSFDAHKQVQETEETIRAMTSSGITVSNDKLPVSAMIREGQPALAIKHARSSKGARRIQVKFPSTDDLTIARDIMRRAGIRVFNNSASSRPSTAQTDIRPLSEHNAGTQSIIIAPQSGFEFLHRTASATLRGSENPSSSPRLRRSAFKPPMHDAPNRLQISQDYPQERIFTETSTDDRPSTAPNFGSDEPLSAMMPPRRELPFNRPYLRDSSKRFIPDDGFAESSTVTMTPSSSTQRPSTADLPPLKQPTYATRSTTVIEKKPKAANVPLTQDSELLRDQYIPAFLGASEALRDESPRPIPSLLKRPSSALKDLEDINKKQRSDPSAKAKPCTDSLRAGGKENYNLADLISQAAHSSDPRILPSYAAQPQEVRDNMLSEFFVNCIEDDDFITLCQDVAANWRRIGLGL</sequence>
<name>A0ABQ8GIJ9_9PEZI</name>
<keyword evidence="3" id="KW-1185">Reference proteome</keyword>
<dbReference type="Proteomes" id="UP000774617">
    <property type="component" value="Unassembled WGS sequence"/>
</dbReference>
<feature type="compositionally biased region" description="Polar residues" evidence="1">
    <location>
        <begin position="179"/>
        <end position="190"/>
    </location>
</feature>
<evidence type="ECO:0000313" key="2">
    <source>
        <dbReference type="EMBL" id="KAH7057066.1"/>
    </source>
</evidence>
<organism evidence="2 3">
    <name type="scientific">Macrophomina phaseolina</name>
    <dbReference type="NCBI Taxonomy" id="35725"/>
    <lineage>
        <taxon>Eukaryota</taxon>
        <taxon>Fungi</taxon>
        <taxon>Dikarya</taxon>
        <taxon>Ascomycota</taxon>
        <taxon>Pezizomycotina</taxon>
        <taxon>Dothideomycetes</taxon>
        <taxon>Dothideomycetes incertae sedis</taxon>
        <taxon>Botryosphaeriales</taxon>
        <taxon>Botryosphaeriaceae</taxon>
        <taxon>Macrophomina</taxon>
    </lineage>
</organism>
<feature type="region of interest" description="Disordered" evidence="1">
    <location>
        <begin position="221"/>
        <end position="305"/>
    </location>
</feature>
<protein>
    <submittedName>
        <fullName evidence="2">Uncharacterized protein</fullName>
    </submittedName>
</protein>
<dbReference type="EMBL" id="JAGTJR010000007">
    <property type="protein sequence ID" value="KAH7057066.1"/>
    <property type="molecule type" value="Genomic_DNA"/>
</dbReference>
<comment type="caution">
    <text evidence="2">The sequence shown here is derived from an EMBL/GenBank/DDBJ whole genome shotgun (WGS) entry which is preliminary data.</text>
</comment>
<evidence type="ECO:0000256" key="1">
    <source>
        <dbReference type="SAM" id="MobiDB-lite"/>
    </source>
</evidence>
<reference evidence="2 3" key="1">
    <citation type="journal article" date="2021" name="Nat. Commun.">
        <title>Genetic determinants of endophytism in the Arabidopsis root mycobiome.</title>
        <authorList>
            <person name="Mesny F."/>
            <person name="Miyauchi S."/>
            <person name="Thiergart T."/>
            <person name="Pickel B."/>
            <person name="Atanasova L."/>
            <person name="Karlsson M."/>
            <person name="Huettel B."/>
            <person name="Barry K.W."/>
            <person name="Haridas S."/>
            <person name="Chen C."/>
            <person name="Bauer D."/>
            <person name="Andreopoulos W."/>
            <person name="Pangilinan J."/>
            <person name="LaButti K."/>
            <person name="Riley R."/>
            <person name="Lipzen A."/>
            <person name="Clum A."/>
            <person name="Drula E."/>
            <person name="Henrissat B."/>
            <person name="Kohler A."/>
            <person name="Grigoriev I.V."/>
            <person name="Martin F.M."/>
            <person name="Hacquard S."/>
        </authorList>
    </citation>
    <scope>NUCLEOTIDE SEQUENCE [LARGE SCALE GENOMIC DNA]</scope>
    <source>
        <strain evidence="2 3">MPI-SDFR-AT-0080</strain>
    </source>
</reference>
<feature type="region of interest" description="Disordered" evidence="1">
    <location>
        <begin position="179"/>
        <end position="207"/>
    </location>
</feature>
<accession>A0ABQ8GIJ9</accession>
<evidence type="ECO:0000313" key="3">
    <source>
        <dbReference type="Proteomes" id="UP000774617"/>
    </source>
</evidence>